<feature type="region of interest" description="Disordered" evidence="1">
    <location>
        <begin position="374"/>
        <end position="400"/>
    </location>
</feature>
<dbReference type="EMBL" id="CP144056">
    <property type="protein sequence ID" value="WWD19385.1"/>
    <property type="molecule type" value="Genomic_DNA"/>
</dbReference>
<accession>A0A5M6CCQ0</accession>
<gene>
    <name evidence="2" type="ORF">CI109_103845</name>
</gene>
<feature type="region of interest" description="Disordered" evidence="1">
    <location>
        <begin position="22"/>
        <end position="101"/>
    </location>
</feature>
<dbReference type="Proteomes" id="UP000322225">
    <property type="component" value="Chromosome 6"/>
</dbReference>
<evidence type="ECO:0000313" key="2">
    <source>
        <dbReference type="EMBL" id="WWD19385.1"/>
    </source>
</evidence>
<feature type="compositionally biased region" description="Basic and acidic residues" evidence="1">
    <location>
        <begin position="320"/>
        <end position="334"/>
    </location>
</feature>
<feature type="compositionally biased region" description="Polar residues" evidence="1">
    <location>
        <begin position="26"/>
        <end position="41"/>
    </location>
</feature>
<reference evidence="2" key="2">
    <citation type="submission" date="2024-01" db="EMBL/GenBank/DDBJ databases">
        <title>Comparative genomics of Cryptococcus and Kwoniella reveals pathogenesis evolution and contrasting modes of karyotype evolution via chromosome fusion or intercentromeric recombination.</title>
        <authorList>
            <person name="Coelho M.A."/>
            <person name="David-Palma M."/>
            <person name="Shea T."/>
            <person name="Bowers K."/>
            <person name="McGinley-Smith S."/>
            <person name="Mohammad A.W."/>
            <person name="Gnirke A."/>
            <person name="Yurkov A.M."/>
            <person name="Nowrousian M."/>
            <person name="Sun S."/>
            <person name="Cuomo C.A."/>
            <person name="Heitman J."/>
        </authorList>
    </citation>
    <scope>NUCLEOTIDE SEQUENCE</scope>
    <source>
        <strain evidence="2">CBS 12478</strain>
    </source>
</reference>
<dbReference type="AlphaFoldDB" id="A0A5M6CCQ0"/>
<sequence>MQRNSFILRNIILPNIFPTPPRARPTSFSTFTQSAKSQVQTEIRPREDKPNHQSATTVAWSSEKHSPNTPFQRVLGHDPPTRMPTSRGGSESGGEEGRWTTAQRRTRMYLGLEGSGRSSQAETSAMALQRILQAYNVTVPPTTSGTAKGKGKERVVEVESSFQSVSNGDKMDQTVISPRLDSTLPRTPRGTELTARSAADLSNPDDTLEATTKTNVDQPLHTQTQTLPQAVTTTITKTRPTQFPPLISRLLDSRLYRLSVFHILSTPEYATNPELLQKVAEHLELSGAGKLAKRLRRGLDVSLEAQEQAGESGSKGKIRLWSDSKCTSDSDKLPPNHWSVPQLPPCRPSPDASRQRALTEYYNSHLLHLLTRPSTSTPTANHLPTNANATTKLNDWPAPTPSLRQLRKLLETISKLEKHRGFVPDANTANIIIRCWLRCATVSDLSSRNGDEDEHEGRLRRYKDKNGQVRVVRKTTSEKTFGNVEIRALFDIVSKAMSKSLVTRQRFDGDGEKEWREVVRPFGKMVIKALREKGDTKGVEKVRDWLEKQRKGLTGGKNDGMDEAI</sequence>
<evidence type="ECO:0000256" key="1">
    <source>
        <dbReference type="SAM" id="MobiDB-lite"/>
    </source>
</evidence>
<evidence type="ECO:0000313" key="3">
    <source>
        <dbReference type="Proteomes" id="UP000322225"/>
    </source>
</evidence>
<reference evidence="2" key="1">
    <citation type="submission" date="2017-08" db="EMBL/GenBank/DDBJ databases">
        <authorList>
            <person name="Cuomo C."/>
            <person name="Billmyre B."/>
            <person name="Heitman J."/>
        </authorList>
    </citation>
    <scope>NUCLEOTIDE SEQUENCE</scope>
    <source>
        <strain evidence="2">CBS 12478</strain>
    </source>
</reference>
<dbReference type="RefSeq" id="XP_031863817.1">
    <property type="nucleotide sequence ID" value="XM_032001654.1"/>
</dbReference>
<dbReference type="GeneID" id="43585760"/>
<organism evidence="2 3">
    <name type="scientific">Kwoniella shandongensis</name>
    <dbReference type="NCBI Taxonomy" id="1734106"/>
    <lineage>
        <taxon>Eukaryota</taxon>
        <taxon>Fungi</taxon>
        <taxon>Dikarya</taxon>
        <taxon>Basidiomycota</taxon>
        <taxon>Agaricomycotina</taxon>
        <taxon>Tremellomycetes</taxon>
        <taxon>Tremellales</taxon>
        <taxon>Cryptococcaceae</taxon>
        <taxon>Kwoniella</taxon>
    </lineage>
</organism>
<proteinExistence type="predicted"/>
<keyword evidence="3" id="KW-1185">Reference proteome</keyword>
<feature type="region of interest" description="Disordered" evidence="1">
    <location>
        <begin position="306"/>
        <end position="355"/>
    </location>
</feature>
<dbReference type="KEGG" id="ksn:43585760"/>
<dbReference type="OrthoDB" id="2565179at2759"/>
<feature type="region of interest" description="Disordered" evidence="1">
    <location>
        <begin position="180"/>
        <end position="219"/>
    </location>
</feature>
<protein>
    <submittedName>
        <fullName evidence="2">Uncharacterized protein</fullName>
    </submittedName>
</protein>
<feature type="compositionally biased region" description="Polar residues" evidence="1">
    <location>
        <begin position="374"/>
        <end position="393"/>
    </location>
</feature>
<name>A0A5M6CCQ0_9TREE</name>